<dbReference type="PROSITE" id="PS51257">
    <property type="entry name" value="PROKAR_LIPOPROTEIN"/>
    <property type="match status" value="1"/>
</dbReference>
<keyword evidence="2" id="KW-1185">Reference proteome</keyword>
<comment type="caution">
    <text evidence="1">The sequence shown here is derived from an EMBL/GenBank/DDBJ whole genome shotgun (WGS) entry which is preliminary data.</text>
</comment>
<gene>
    <name evidence="1" type="ORF">FHS68_004859</name>
</gene>
<evidence type="ECO:0000313" key="2">
    <source>
        <dbReference type="Proteomes" id="UP001179181"/>
    </source>
</evidence>
<reference evidence="1 2" key="1">
    <citation type="submission" date="2020-03" db="EMBL/GenBank/DDBJ databases">
        <title>Genomic Encyclopedia of Type Strains, Phase IV (KMG-IV): sequencing the most valuable type-strain genomes for metagenomic binning, comparative biology and taxonomic classification.</title>
        <authorList>
            <person name="Goeker M."/>
        </authorList>
    </citation>
    <scope>NUCLEOTIDE SEQUENCE [LARGE SCALE GENOMIC DNA]</scope>
    <source>
        <strain evidence="1 2">DSM 102865</strain>
    </source>
</reference>
<organism evidence="1 2">
    <name type="scientific">Dyadobacter arcticus</name>
    <dbReference type="NCBI Taxonomy" id="1078754"/>
    <lineage>
        <taxon>Bacteria</taxon>
        <taxon>Pseudomonadati</taxon>
        <taxon>Bacteroidota</taxon>
        <taxon>Cytophagia</taxon>
        <taxon>Cytophagales</taxon>
        <taxon>Spirosomataceae</taxon>
        <taxon>Dyadobacter</taxon>
    </lineage>
</organism>
<dbReference type="EMBL" id="JAASQJ010000005">
    <property type="protein sequence ID" value="NIJ55670.1"/>
    <property type="molecule type" value="Genomic_DNA"/>
</dbReference>
<dbReference type="Proteomes" id="UP001179181">
    <property type="component" value="Unassembled WGS sequence"/>
</dbReference>
<name>A0ABX0UV57_9BACT</name>
<protein>
    <recommendedName>
        <fullName evidence="3">DUF4369 domain-containing protein</fullName>
    </recommendedName>
</protein>
<evidence type="ECO:0000313" key="1">
    <source>
        <dbReference type="EMBL" id="NIJ55670.1"/>
    </source>
</evidence>
<accession>A0ABX0UV57</accession>
<proteinExistence type="predicted"/>
<evidence type="ECO:0008006" key="3">
    <source>
        <dbReference type="Google" id="ProtNLM"/>
    </source>
</evidence>
<sequence length="184" mass="21324">MIKNLTLIALLIFILACESSDTDLINRQSGNSPVETKGNFVTDRRASNYSNPFKISAYDDIYLSPIEYRFTIQSLPSIVNGYELNLHGLTFRATNVQLNVFGLEGKIYGRKRSIRIDYLLQEVFYKIDEVEYLMNAEFASKLSDLDRLGFITLFSILADRTDKDLIRSRNYWTRVQRSQLLITR</sequence>